<dbReference type="EMBL" id="AP018203">
    <property type="protein sequence ID" value="BAY53970.1"/>
    <property type="molecule type" value="Genomic_DNA"/>
</dbReference>
<organism evidence="1 2">
    <name type="scientific">Leptolyngbya boryana NIES-2135</name>
    <dbReference type="NCBI Taxonomy" id="1973484"/>
    <lineage>
        <taxon>Bacteria</taxon>
        <taxon>Bacillati</taxon>
        <taxon>Cyanobacteriota</taxon>
        <taxon>Cyanophyceae</taxon>
        <taxon>Leptolyngbyales</taxon>
        <taxon>Leptolyngbyaceae</taxon>
        <taxon>Leptolyngbya group</taxon>
        <taxon>Leptolyngbya</taxon>
    </lineage>
</organism>
<sequence length="248" mass="27999">MEKSAVLEKPPEQSLDHSTQPHLENQIDIQELSIVIVAKGANPALLNPDFFVFSGIVPKDWQLARNPVVSQRVIQLVFQNGISILVELGKISFSESISAKSEEEIAIAKMAAKYVETMPQADYQGIGINPKRIVTLKDQPDAAQKYLTQTLLSPGEWQQFGREPMQASLNLSYMLEDCRFQLSINPTQLRLPNDEQISGLLFSGNFHYELSTVTDTERQQQIHHALSNWYGLVETYRTLLETKFLPKA</sequence>
<name>A0A1Z4JB90_LEPBY</name>
<proteinExistence type="predicted"/>
<evidence type="ECO:0000313" key="2">
    <source>
        <dbReference type="Proteomes" id="UP000217895"/>
    </source>
</evidence>
<dbReference type="AlphaFoldDB" id="A0A1Z4JB90"/>
<protein>
    <submittedName>
        <fullName evidence="1">Uncharacterized protein</fullName>
    </submittedName>
</protein>
<evidence type="ECO:0000313" key="1">
    <source>
        <dbReference type="EMBL" id="BAY53970.1"/>
    </source>
</evidence>
<reference evidence="1 2" key="1">
    <citation type="submission" date="2017-06" db="EMBL/GenBank/DDBJ databases">
        <title>Genome sequencing of cyanobaciteial culture collection at National Institute for Environmental Studies (NIES).</title>
        <authorList>
            <person name="Hirose Y."/>
            <person name="Shimura Y."/>
            <person name="Fujisawa T."/>
            <person name="Nakamura Y."/>
            <person name="Kawachi M."/>
        </authorList>
    </citation>
    <scope>NUCLEOTIDE SEQUENCE [LARGE SCALE GENOMIC DNA]</scope>
    <source>
        <strain evidence="1 2">NIES-2135</strain>
    </source>
</reference>
<accession>A0A1Z4JB90</accession>
<gene>
    <name evidence="1" type="ORF">NIES2135_07830</name>
</gene>
<dbReference type="Proteomes" id="UP000217895">
    <property type="component" value="Chromosome"/>
</dbReference>
<keyword evidence="2" id="KW-1185">Reference proteome</keyword>